<dbReference type="Proteomes" id="UP000187203">
    <property type="component" value="Unassembled WGS sequence"/>
</dbReference>
<keyword evidence="2" id="KW-1185">Reference proteome</keyword>
<gene>
    <name evidence="1" type="ORF">COLO4_04704</name>
</gene>
<organism evidence="1 2">
    <name type="scientific">Corchorus olitorius</name>
    <dbReference type="NCBI Taxonomy" id="93759"/>
    <lineage>
        <taxon>Eukaryota</taxon>
        <taxon>Viridiplantae</taxon>
        <taxon>Streptophyta</taxon>
        <taxon>Embryophyta</taxon>
        <taxon>Tracheophyta</taxon>
        <taxon>Spermatophyta</taxon>
        <taxon>Magnoliopsida</taxon>
        <taxon>eudicotyledons</taxon>
        <taxon>Gunneridae</taxon>
        <taxon>Pentapetalae</taxon>
        <taxon>rosids</taxon>
        <taxon>malvids</taxon>
        <taxon>Malvales</taxon>
        <taxon>Malvaceae</taxon>
        <taxon>Grewioideae</taxon>
        <taxon>Apeibeae</taxon>
        <taxon>Corchorus</taxon>
    </lineage>
</organism>
<protein>
    <submittedName>
        <fullName evidence="1">Cytochrome P450</fullName>
    </submittedName>
</protein>
<name>A0A1R3KT64_9ROSI</name>
<reference evidence="2" key="1">
    <citation type="submission" date="2013-09" db="EMBL/GenBank/DDBJ databases">
        <title>Corchorus olitorius genome sequencing.</title>
        <authorList>
            <person name="Alam M."/>
            <person name="Haque M.S."/>
            <person name="Islam M.S."/>
            <person name="Emdad E.M."/>
            <person name="Islam M.M."/>
            <person name="Ahmed B."/>
            <person name="Halim A."/>
            <person name="Hossen Q.M.M."/>
            <person name="Hossain M.Z."/>
            <person name="Ahmed R."/>
            <person name="Khan M.M."/>
            <person name="Islam R."/>
            <person name="Rashid M.M."/>
            <person name="Khan S.A."/>
            <person name="Rahman M.S."/>
            <person name="Alam M."/>
            <person name="Yahiya A.S."/>
            <person name="Khan M.S."/>
            <person name="Azam M.S."/>
            <person name="Haque T."/>
            <person name="Lashkar M.Z.H."/>
            <person name="Akhand A.I."/>
            <person name="Morshed G."/>
            <person name="Roy S."/>
            <person name="Uddin K.S."/>
            <person name="Rabeya T."/>
            <person name="Hossain A.S."/>
            <person name="Chowdhury A."/>
            <person name="Snigdha A.R."/>
            <person name="Mortoza M.S."/>
            <person name="Matin S.A."/>
            <person name="Hoque S.M.E."/>
            <person name="Islam M.K."/>
            <person name="Roy D.K."/>
            <person name="Haider R."/>
            <person name="Moosa M.M."/>
            <person name="Elias S.M."/>
            <person name="Hasan A.M."/>
            <person name="Jahan S."/>
            <person name="Shafiuddin M."/>
            <person name="Mahmood N."/>
            <person name="Shommy N.S."/>
        </authorList>
    </citation>
    <scope>NUCLEOTIDE SEQUENCE [LARGE SCALE GENOMIC DNA]</scope>
    <source>
        <strain evidence="2">cv. O-4</strain>
    </source>
</reference>
<comment type="caution">
    <text evidence="1">The sequence shown here is derived from an EMBL/GenBank/DDBJ whole genome shotgun (WGS) entry which is preliminary data.</text>
</comment>
<sequence length="67" mass="7468">MLFIVSSPFFSLYPISKLNPEIPKSSLTRALNFAAGKTLAPTRLPPTAKASLFLRFQFKTNGNRPQQ</sequence>
<dbReference type="AlphaFoldDB" id="A0A1R3KT64"/>
<accession>A0A1R3KT64</accession>
<proteinExistence type="predicted"/>
<evidence type="ECO:0000313" key="2">
    <source>
        <dbReference type="Proteomes" id="UP000187203"/>
    </source>
</evidence>
<dbReference type="EMBL" id="AWUE01011973">
    <property type="protein sequence ID" value="OMP10228.1"/>
    <property type="molecule type" value="Genomic_DNA"/>
</dbReference>
<evidence type="ECO:0000313" key="1">
    <source>
        <dbReference type="EMBL" id="OMP10228.1"/>
    </source>
</evidence>